<name>M8DMQ1_9BACL</name>
<organism evidence="1 2">
    <name type="scientific">Anoxybacillus flavithermus AK1</name>
    <dbReference type="NCBI Taxonomy" id="1297581"/>
    <lineage>
        <taxon>Bacteria</taxon>
        <taxon>Bacillati</taxon>
        <taxon>Bacillota</taxon>
        <taxon>Bacilli</taxon>
        <taxon>Bacillales</taxon>
        <taxon>Anoxybacillaceae</taxon>
        <taxon>Anoxybacillus</taxon>
    </lineage>
</organism>
<protein>
    <submittedName>
        <fullName evidence="1">Uncharacterized protein</fullName>
    </submittedName>
</protein>
<evidence type="ECO:0000313" key="2">
    <source>
        <dbReference type="Proteomes" id="UP000012085"/>
    </source>
</evidence>
<reference evidence="1 2" key="1">
    <citation type="submission" date="2013-03" db="EMBL/GenBank/DDBJ databases">
        <title>Assembly of a new bacterial strain Anoxybacillus flavithermus AK1.</title>
        <authorList>
            <person name="Rajan I."/>
            <person name="PoliReddy D."/>
            <person name="Sugumar T."/>
            <person name="Rathinam K."/>
            <person name="Alqarawi S."/>
            <person name="Khalil A.B."/>
            <person name="Sivakumar N."/>
        </authorList>
    </citation>
    <scope>NUCLEOTIDE SEQUENCE [LARGE SCALE GENOMIC DNA]</scope>
    <source>
        <strain evidence="1 2">AK1</strain>
    </source>
</reference>
<dbReference type="Proteomes" id="UP000012085">
    <property type="component" value="Unassembled WGS sequence"/>
</dbReference>
<gene>
    <name evidence="1" type="ORF">H919_08650</name>
</gene>
<sequence>MEKISPLSIQIHFRETLPHLHYTKFLTVPMKRLVKANKVKKVTLDCSQFFLDKETIYEKSRVSNNELPYFAPIFDVPQQYIVVDGNKRIMAKLKNGQRTFTGYAFTPQQVIESFFFELDGWFYRLLAEMSVFSKMIFFKIPYSEIKKLSIINFQNN</sequence>
<accession>M8DMQ1</accession>
<dbReference type="EMBL" id="APCD01000011">
    <property type="protein sequence ID" value="EMT45700.1"/>
    <property type="molecule type" value="Genomic_DNA"/>
</dbReference>
<proteinExistence type="predicted"/>
<evidence type="ECO:0000313" key="1">
    <source>
        <dbReference type="EMBL" id="EMT45700.1"/>
    </source>
</evidence>
<reference evidence="1 2" key="2">
    <citation type="journal article" date="2015" name="Genome Announc.">
        <title>Genome Sequence of Anoxybacillus flavithermus Strain AK1, a Thermophile Isolated from a Hot Spring in Saudi Arabia.</title>
        <authorList>
            <person name="Khalil A."/>
            <person name="Sivakumar N."/>
            <person name="Qarawi S."/>
        </authorList>
    </citation>
    <scope>NUCLEOTIDE SEQUENCE [LARGE SCALE GENOMIC DNA]</scope>
    <source>
        <strain evidence="1 2">AK1</strain>
    </source>
</reference>
<comment type="caution">
    <text evidence="1">The sequence shown here is derived from an EMBL/GenBank/DDBJ whole genome shotgun (WGS) entry which is preliminary data.</text>
</comment>
<dbReference type="AlphaFoldDB" id="M8DMQ1"/>